<protein>
    <submittedName>
        <fullName evidence="1">Uncharacterized protein</fullName>
    </submittedName>
</protein>
<dbReference type="EMBL" id="JAPWTJ010000005">
    <property type="protein sequence ID" value="KAJ8985947.1"/>
    <property type="molecule type" value="Genomic_DNA"/>
</dbReference>
<comment type="caution">
    <text evidence="1">The sequence shown here is derived from an EMBL/GenBank/DDBJ whole genome shotgun (WGS) entry which is preliminary data.</text>
</comment>
<proteinExistence type="predicted"/>
<sequence>MVFYATVFIQSDSEWLSVPLHTDLFYAAHPFVMPILDSSYANEIYGTEPIETGCVQKPDNHSGSPCIDLMLCYVLCYGRDSTVVCDRSIVVKMHCKRNVLNNLFRWCTSLG</sequence>
<evidence type="ECO:0000313" key="1">
    <source>
        <dbReference type="EMBL" id="KAJ8985947.1"/>
    </source>
</evidence>
<dbReference type="Proteomes" id="UP001162164">
    <property type="component" value="Unassembled WGS sequence"/>
</dbReference>
<keyword evidence="2" id="KW-1185">Reference proteome</keyword>
<reference evidence="1" key="1">
    <citation type="journal article" date="2023" name="Insect Mol. Biol.">
        <title>Genome sequencing provides insights into the evolution of gene families encoding plant cell wall-degrading enzymes in longhorned beetles.</title>
        <authorList>
            <person name="Shin N.R."/>
            <person name="Okamura Y."/>
            <person name="Kirsch R."/>
            <person name="Pauchet Y."/>
        </authorList>
    </citation>
    <scope>NUCLEOTIDE SEQUENCE</scope>
    <source>
        <strain evidence="1">MMC_N1</strain>
    </source>
</reference>
<name>A0ABQ9K7D2_9CUCU</name>
<evidence type="ECO:0000313" key="2">
    <source>
        <dbReference type="Proteomes" id="UP001162164"/>
    </source>
</evidence>
<accession>A0ABQ9K7D2</accession>
<organism evidence="1 2">
    <name type="scientific">Molorchus minor</name>
    <dbReference type="NCBI Taxonomy" id="1323400"/>
    <lineage>
        <taxon>Eukaryota</taxon>
        <taxon>Metazoa</taxon>
        <taxon>Ecdysozoa</taxon>
        <taxon>Arthropoda</taxon>
        <taxon>Hexapoda</taxon>
        <taxon>Insecta</taxon>
        <taxon>Pterygota</taxon>
        <taxon>Neoptera</taxon>
        <taxon>Endopterygota</taxon>
        <taxon>Coleoptera</taxon>
        <taxon>Polyphaga</taxon>
        <taxon>Cucujiformia</taxon>
        <taxon>Chrysomeloidea</taxon>
        <taxon>Cerambycidae</taxon>
        <taxon>Lamiinae</taxon>
        <taxon>Monochamini</taxon>
        <taxon>Molorchus</taxon>
    </lineage>
</organism>
<gene>
    <name evidence="1" type="ORF">NQ317_010704</name>
</gene>